<evidence type="ECO:0000256" key="1">
    <source>
        <dbReference type="ARBA" id="ARBA00004418"/>
    </source>
</evidence>
<organism evidence="6 7">
    <name type="scientific">Bradyrhizobium uaiense</name>
    <dbReference type="NCBI Taxonomy" id="2594946"/>
    <lineage>
        <taxon>Bacteria</taxon>
        <taxon>Pseudomonadati</taxon>
        <taxon>Pseudomonadota</taxon>
        <taxon>Alphaproteobacteria</taxon>
        <taxon>Hyphomicrobiales</taxon>
        <taxon>Nitrobacteraceae</taxon>
        <taxon>Bradyrhizobium</taxon>
    </lineage>
</organism>
<comment type="caution">
    <text evidence="6">The sequence shown here is derived from an EMBL/GenBank/DDBJ whole genome shotgun (WGS) entry which is preliminary data.</text>
</comment>
<dbReference type="Gene3D" id="3.90.76.10">
    <property type="entry name" value="Dipeptide-binding Protein, Domain 1"/>
    <property type="match status" value="1"/>
</dbReference>
<comment type="subcellular location">
    <subcellularLocation>
        <location evidence="1">Periplasm</location>
    </subcellularLocation>
</comment>
<proteinExistence type="inferred from homology"/>
<name>A0A6P1BLE5_9BRAD</name>
<dbReference type="EMBL" id="VKHP01000119">
    <property type="protein sequence ID" value="NEU99178.1"/>
    <property type="molecule type" value="Genomic_DNA"/>
</dbReference>
<dbReference type="GO" id="GO:0043190">
    <property type="term" value="C:ATP-binding cassette (ABC) transporter complex"/>
    <property type="evidence" value="ECO:0007669"/>
    <property type="project" value="InterPro"/>
</dbReference>
<dbReference type="Pfam" id="PF00496">
    <property type="entry name" value="SBP_bac_5"/>
    <property type="match status" value="1"/>
</dbReference>
<protein>
    <submittedName>
        <fullName evidence="6">ABC transporter substrate-binding protein</fullName>
    </submittedName>
</protein>
<keyword evidence="7" id="KW-1185">Reference proteome</keyword>
<dbReference type="GO" id="GO:1904680">
    <property type="term" value="F:peptide transmembrane transporter activity"/>
    <property type="evidence" value="ECO:0007669"/>
    <property type="project" value="TreeGrafter"/>
</dbReference>
<dbReference type="InterPro" id="IPR039424">
    <property type="entry name" value="SBP_5"/>
</dbReference>
<evidence type="ECO:0000313" key="7">
    <source>
        <dbReference type="Proteomes" id="UP000468531"/>
    </source>
</evidence>
<dbReference type="InterPro" id="IPR030678">
    <property type="entry name" value="Peptide/Ni-bd"/>
</dbReference>
<evidence type="ECO:0000256" key="4">
    <source>
        <dbReference type="SAM" id="SignalP"/>
    </source>
</evidence>
<gene>
    <name evidence="6" type="ORF">FNJ47_25950</name>
</gene>
<comment type="similarity">
    <text evidence="2">Belongs to the bacterial solute-binding protein 5 family.</text>
</comment>
<evidence type="ECO:0000256" key="2">
    <source>
        <dbReference type="ARBA" id="ARBA00005695"/>
    </source>
</evidence>
<accession>A0A6P1BLE5</accession>
<sequence length="513" mass="56768">MKLVGRAHAIARIFLVAGLGAAAFGAPAHAQKQGGTLTVGQELDIPGFDPLKVGVYDTSANTAAAAIFDTLTTLDDKGEPKPKLALSWTHSDDFKTWTIKLRPGVKFHDGTPFNAQAVKENFDRQKDPANKCRCAFYITSIISVNAVDDLTVVYNFSDPSVNFPATQSIQSSNNVMQSPTAWKTKGDDYNRNPVGTGPYILKSWTAGDRMVLEKNPDYWDKGKPYLDRIILKPLPDAQSRFASLQSGEADIIWDDEADADNIIKARKDTSLTVHTYQGSGASVAAFNTKVPPLDDVRVRQALVMALDRNKMSQAITNGLARPASNPYGDGSWVKCKDDGALPYDVEKAKALLKDYGKPVEFKMLVTATPRGRTGGQVLQQFWKRIGANMEIEQVDQATIPPRAFMRQFQLTPWRIVDLADPDPQMYANFHTGSPVALANYSNPELDRLLEHARTTADVAQRTDDYCAISRLINKEAIWFWTFQNTYYAISSAKVKGVPKMFNGVLDVSYAWKE</sequence>
<feature type="chain" id="PRO_5026796286" evidence="4">
    <location>
        <begin position="31"/>
        <end position="513"/>
    </location>
</feature>
<dbReference type="PANTHER" id="PTHR30290">
    <property type="entry name" value="PERIPLASMIC BINDING COMPONENT OF ABC TRANSPORTER"/>
    <property type="match status" value="1"/>
</dbReference>
<reference evidence="6 7" key="1">
    <citation type="journal article" date="2020" name="Arch. Microbiol.">
        <title>Bradyrhizobium uaiense sp. nov., a new highly efficient cowpea symbiont.</title>
        <authorList>
            <person name="Cabral Michel D."/>
            <person name="Azarias Guimaraes A."/>
            <person name="Martins da Costa E."/>
            <person name="Soares de Carvalho T."/>
            <person name="Balsanelli E."/>
            <person name="Willems A."/>
            <person name="Maltempi de Souza E."/>
            <person name="de Souza Moreira F.M."/>
        </authorList>
    </citation>
    <scope>NUCLEOTIDE SEQUENCE [LARGE SCALE GENOMIC DNA]</scope>
    <source>
        <strain evidence="6 7">UFLA 03-164</strain>
    </source>
</reference>
<dbReference type="PIRSF" id="PIRSF002741">
    <property type="entry name" value="MppA"/>
    <property type="match status" value="1"/>
</dbReference>
<evidence type="ECO:0000313" key="6">
    <source>
        <dbReference type="EMBL" id="NEU99178.1"/>
    </source>
</evidence>
<dbReference type="InterPro" id="IPR000914">
    <property type="entry name" value="SBP_5_dom"/>
</dbReference>
<dbReference type="PANTHER" id="PTHR30290:SF38">
    <property type="entry name" value="D,D-DIPEPTIDE-BINDING PERIPLASMIC PROTEIN DDPA-RELATED"/>
    <property type="match status" value="1"/>
</dbReference>
<dbReference type="Gene3D" id="3.10.105.10">
    <property type="entry name" value="Dipeptide-binding Protein, Domain 3"/>
    <property type="match status" value="1"/>
</dbReference>
<evidence type="ECO:0000256" key="3">
    <source>
        <dbReference type="ARBA" id="ARBA00022729"/>
    </source>
</evidence>
<feature type="domain" description="Solute-binding protein family 5" evidence="5">
    <location>
        <begin position="79"/>
        <end position="432"/>
    </location>
</feature>
<dbReference type="SUPFAM" id="SSF53850">
    <property type="entry name" value="Periplasmic binding protein-like II"/>
    <property type="match status" value="1"/>
</dbReference>
<feature type="signal peptide" evidence="4">
    <location>
        <begin position="1"/>
        <end position="30"/>
    </location>
</feature>
<dbReference type="GO" id="GO:0015833">
    <property type="term" value="P:peptide transport"/>
    <property type="evidence" value="ECO:0007669"/>
    <property type="project" value="TreeGrafter"/>
</dbReference>
<dbReference type="AlphaFoldDB" id="A0A6P1BLE5"/>
<dbReference type="Gene3D" id="3.40.190.10">
    <property type="entry name" value="Periplasmic binding protein-like II"/>
    <property type="match status" value="1"/>
</dbReference>
<dbReference type="RefSeq" id="WP_163158117.1">
    <property type="nucleotide sequence ID" value="NZ_VKHP01000119.1"/>
</dbReference>
<evidence type="ECO:0000259" key="5">
    <source>
        <dbReference type="Pfam" id="PF00496"/>
    </source>
</evidence>
<keyword evidence="3 4" id="KW-0732">Signal</keyword>
<dbReference type="GO" id="GO:0030288">
    <property type="term" value="C:outer membrane-bounded periplasmic space"/>
    <property type="evidence" value="ECO:0007669"/>
    <property type="project" value="UniProtKB-ARBA"/>
</dbReference>
<dbReference type="Proteomes" id="UP000468531">
    <property type="component" value="Unassembled WGS sequence"/>
</dbReference>